<proteinExistence type="predicted"/>
<dbReference type="InterPro" id="IPR000212">
    <property type="entry name" value="DNA_helicase_UvrD/REP"/>
</dbReference>
<dbReference type="AlphaFoldDB" id="A0A852SYK6"/>
<keyword evidence="2 5" id="KW-0378">Hydrolase</keyword>
<keyword evidence="4 5" id="KW-0067">ATP-binding</keyword>
<keyword evidence="1 5" id="KW-0547">Nucleotide-binding</keyword>
<dbReference type="GO" id="GO:0003677">
    <property type="term" value="F:DNA binding"/>
    <property type="evidence" value="ECO:0007669"/>
    <property type="project" value="InterPro"/>
</dbReference>
<dbReference type="GO" id="GO:0005829">
    <property type="term" value="C:cytosol"/>
    <property type="evidence" value="ECO:0007669"/>
    <property type="project" value="TreeGrafter"/>
</dbReference>
<dbReference type="EMBL" id="JACCBJ010000001">
    <property type="protein sequence ID" value="NYD73540.1"/>
    <property type="molecule type" value="Genomic_DNA"/>
</dbReference>
<dbReference type="GO" id="GO:0005524">
    <property type="term" value="F:ATP binding"/>
    <property type="evidence" value="ECO:0007669"/>
    <property type="project" value="UniProtKB-UniRule"/>
</dbReference>
<dbReference type="InterPro" id="IPR027417">
    <property type="entry name" value="P-loop_NTPase"/>
</dbReference>
<dbReference type="GO" id="GO:0043138">
    <property type="term" value="F:3'-5' DNA helicase activity"/>
    <property type="evidence" value="ECO:0007669"/>
    <property type="project" value="TreeGrafter"/>
</dbReference>
<dbReference type="SUPFAM" id="SSF52540">
    <property type="entry name" value="P-loop containing nucleoside triphosphate hydrolases"/>
    <property type="match status" value="1"/>
</dbReference>
<reference evidence="7 8" key="1">
    <citation type="submission" date="2020-07" db="EMBL/GenBank/DDBJ databases">
        <title>Sequencing the genomes of 1000 actinobacteria strains.</title>
        <authorList>
            <person name="Klenk H.-P."/>
        </authorList>
    </citation>
    <scope>NUCLEOTIDE SEQUENCE [LARGE SCALE GENOMIC DNA]</scope>
    <source>
        <strain evidence="7 8">DSM 23871</strain>
    </source>
</reference>
<dbReference type="InterPro" id="IPR027351">
    <property type="entry name" value="(+)RNA_virus_helicase_core_dom"/>
</dbReference>
<gene>
    <name evidence="7" type="ORF">BJ963_001059</name>
</gene>
<accession>A0A852SYK6</accession>
<dbReference type="PANTHER" id="PTHR11070">
    <property type="entry name" value="UVRD / RECB / PCRA DNA HELICASE FAMILY MEMBER"/>
    <property type="match status" value="1"/>
</dbReference>
<keyword evidence="8" id="KW-1185">Reference proteome</keyword>
<feature type="domain" description="UvrD-like helicase ATP-binding" evidence="6">
    <location>
        <begin position="212"/>
        <end position="666"/>
    </location>
</feature>
<evidence type="ECO:0000256" key="4">
    <source>
        <dbReference type="ARBA" id="ARBA00022840"/>
    </source>
</evidence>
<evidence type="ECO:0000256" key="5">
    <source>
        <dbReference type="PROSITE-ProRule" id="PRU00560"/>
    </source>
</evidence>
<evidence type="ECO:0000313" key="7">
    <source>
        <dbReference type="EMBL" id="NYD73540.1"/>
    </source>
</evidence>
<dbReference type="Pfam" id="PF01443">
    <property type="entry name" value="Viral_helicase1"/>
    <property type="match status" value="1"/>
</dbReference>
<keyword evidence="3 5" id="KW-0347">Helicase</keyword>
<comment type="caution">
    <text evidence="7">The sequence shown here is derived from an EMBL/GenBank/DDBJ whole genome shotgun (WGS) entry which is preliminary data.</text>
</comment>
<sequence>MSTVVVPVTFPSPVSLDWIAMTRALPTPFCLDAHPAKAAPELIDDDVRRFARIEARLAAEREEVGGRLAELLATPGGNGQEAYEREVEIVRLNRRSRLLRRFGADLCVGRVVTGTETIYIGRVGLADADGERLLVDWRTPAAEAFFGATLAHPMGLTSRRRYRWSDRCVTDYWDETFTESAASSPAALDDQSAFIASLGASRTPRMRDVLGTIQADQDAIIRADGQGVLVVDGGPGTGKTVVALHRAAYLLYSEPRLQGGHGGALFVGPSHAYTDYVADILPGLGEEGVRTCTLTDLVPEGGQAVPEPDRHVGLLKGDRRMPGAVEAAIRLAERPPSRPTVLDTPWGELRIGQREWAEALGAADPAAPHNDARAEIWEALLDILVDIVSTRNGEGDTGRAGRWSDAGWGDAGWDDAATAAREDDAPRWGFDDEEEFDAYGQAGGRRDADAIRRALTDDTDLPAVFDTVWPLLDPAAIVRRLWSSPALLLRCAPWLTTDQAALLQRSPSDPWTVSDLPLLDAALQRAGDPERDRRRRADAARAAADRAVMDDVIHDLIATDDSDLKTMSMLRGQDLRSALDTNNGPAASSTELLAGPFAHIIVDEAQELTPAEWAMVTRRVPSHSITVVGDRAQARHGFPESWTERLAEVGLPGATVATLSVNYRTPVAVMEHAAPVIRAVLPDANVPTSVRDNGIPVRDAPATDRDRILREWLDAHAEGTACVIGDDAYAGTPRVRSLSAVEAKGLEFDLVLLVESGQRHRGIPRDRATDIESAVDRYVAMTRTTGELVILDPSDH</sequence>
<evidence type="ECO:0000313" key="8">
    <source>
        <dbReference type="Proteomes" id="UP000589620"/>
    </source>
</evidence>
<dbReference type="GO" id="GO:0000725">
    <property type="term" value="P:recombinational repair"/>
    <property type="evidence" value="ECO:0007669"/>
    <property type="project" value="TreeGrafter"/>
</dbReference>
<evidence type="ECO:0000259" key="6">
    <source>
        <dbReference type="PROSITE" id="PS51198"/>
    </source>
</evidence>
<organism evidence="7 8">
    <name type="scientific">Leifsonia soli</name>
    <dbReference type="NCBI Taxonomy" id="582665"/>
    <lineage>
        <taxon>Bacteria</taxon>
        <taxon>Bacillati</taxon>
        <taxon>Actinomycetota</taxon>
        <taxon>Actinomycetes</taxon>
        <taxon>Micrococcales</taxon>
        <taxon>Microbacteriaceae</taxon>
        <taxon>Leifsonia</taxon>
    </lineage>
</organism>
<evidence type="ECO:0000256" key="1">
    <source>
        <dbReference type="ARBA" id="ARBA00022741"/>
    </source>
</evidence>
<dbReference type="GO" id="GO:0016787">
    <property type="term" value="F:hydrolase activity"/>
    <property type="evidence" value="ECO:0007669"/>
    <property type="project" value="UniProtKB-UniRule"/>
</dbReference>
<evidence type="ECO:0000256" key="2">
    <source>
        <dbReference type="ARBA" id="ARBA00022801"/>
    </source>
</evidence>
<feature type="binding site" evidence="5">
    <location>
        <begin position="233"/>
        <end position="240"/>
    </location>
    <ligand>
        <name>ATP</name>
        <dbReference type="ChEBI" id="CHEBI:30616"/>
    </ligand>
</feature>
<dbReference type="PANTHER" id="PTHR11070:SF45">
    <property type="entry name" value="DNA 3'-5' HELICASE"/>
    <property type="match status" value="1"/>
</dbReference>
<protein>
    <submittedName>
        <fullName evidence="7">DNA polymerase III delta prime subunit</fullName>
    </submittedName>
</protein>
<dbReference type="InterPro" id="IPR014016">
    <property type="entry name" value="UvrD-like_ATP-bd"/>
</dbReference>
<name>A0A852SYK6_9MICO</name>
<dbReference type="Proteomes" id="UP000589620">
    <property type="component" value="Unassembled WGS sequence"/>
</dbReference>
<evidence type="ECO:0000256" key="3">
    <source>
        <dbReference type="ARBA" id="ARBA00022806"/>
    </source>
</evidence>
<dbReference type="Gene3D" id="3.40.50.300">
    <property type="entry name" value="P-loop containing nucleotide triphosphate hydrolases"/>
    <property type="match status" value="3"/>
</dbReference>
<dbReference type="PROSITE" id="PS51198">
    <property type="entry name" value="UVRD_HELICASE_ATP_BIND"/>
    <property type="match status" value="1"/>
</dbReference>